<evidence type="ECO:0000313" key="4">
    <source>
        <dbReference type="EMBL" id="TFZ83625.1"/>
    </source>
</evidence>
<evidence type="ECO:0000259" key="3">
    <source>
        <dbReference type="PROSITE" id="PS50110"/>
    </source>
</evidence>
<reference evidence="4 5" key="1">
    <citation type="journal article" date="2019" name="ISME J.">
        <title>Candidatus Macondimonas diazotrophica, a novel gammaproteobacterial genus dominating crude-oil-contaminated coastal sediments.</title>
        <authorList>
            <person name="Karthikeyan S."/>
            <person name="Konstantinidis K."/>
        </authorList>
    </citation>
    <scope>NUCLEOTIDE SEQUENCE [LARGE SCALE GENOMIC DNA]</scope>
    <source>
        <strain evidence="4 5">KTK01</strain>
    </source>
</reference>
<protein>
    <submittedName>
        <fullName evidence="4">Response regulator</fullName>
    </submittedName>
</protein>
<dbReference type="GO" id="GO:0000160">
    <property type="term" value="P:phosphorelay signal transduction system"/>
    <property type="evidence" value="ECO:0007669"/>
    <property type="project" value="InterPro"/>
</dbReference>
<dbReference type="OrthoDB" id="9800897at2"/>
<keyword evidence="1 2" id="KW-0597">Phosphoprotein</keyword>
<dbReference type="Proteomes" id="UP000297890">
    <property type="component" value="Unassembled WGS sequence"/>
</dbReference>
<dbReference type="SUPFAM" id="SSF52172">
    <property type="entry name" value="CheY-like"/>
    <property type="match status" value="1"/>
</dbReference>
<dbReference type="InterPro" id="IPR001789">
    <property type="entry name" value="Sig_transdc_resp-reg_receiver"/>
</dbReference>
<organism evidence="4 5">
    <name type="scientific">Candidatus Macondimonas diazotrophica</name>
    <dbReference type="NCBI Taxonomy" id="2305248"/>
    <lineage>
        <taxon>Bacteria</taxon>
        <taxon>Pseudomonadati</taxon>
        <taxon>Pseudomonadota</taxon>
        <taxon>Gammaproteobacteria</taxon>
        <taxon>Chromatiales</taxon>
        <taxon>Ectothiorhodospiraceae</taxon>
        <taxon>Candidatus Macondimonas</taxon>
    </lineage>
</organism>
<dbReference type="PROSITE" id="PS50110">
    <property type="entry name" value="RESPONSE_REGULATORY"/>
    <property type="match status" value="1"/>
</dbReference>
<accession>A0A4Z0FDQ2</accession>
<evidence type="ECO:0000313" key="5">
    <source>
        <dbReference type="Proteomes" id="UP000297890"/>
    </source>
</evidence>
<dbReference type="Pfam" id="PF00072">
    <property type="entry name" value="Response_reg"/>
    <property type="match status" value="1"/>
</dbReference>
<dbReference type="InterPro" id="IPR011006">
    <property type="entry name" value="CheY-like_superfamily"/>
</dbReference>
<feature type="domain" description="Response regulatory" evidence="3">
    <location>
        <begin position="3"/>
        <end position="119"/>
    </location>
</feature>
<sequence length="121" mass="13637">MARILIVDDSPTELHVLRRLLEKHGYQILVAHDAVQAIDLARRERPDLILMDVVMPGMSGFQATRKLARDQQTASIPVFIVSSKNQESDRVWGLRQGAVDYVLKPVNEHDIIPRMNAVLGT</sequence>
<dbReference type="EMBL" id="SRIO01000003">
    <property type="protein sequence ID" value="TFZ83625.1"/>
    <property type="molecule type" value="Genomic_DNA"/>
</dbReference>
<name>A0A4Z0FDQ2_9GAMM</name>
<gene>
    <name evidence="4" type="ORF">E4680_03775</name>
</gene>
<evidence type="ECO:0000256" key="2">
    <source>
        <dbReference type="PROSITE-ProRule" id="PRU00169"/>
    </source>
</evidence>
<dbReference type="InterPro" id="IPR050595">
    <property type="entry name" value="Bact_response_regulator"/>
</dbReference>
<dbReference type="PANTHER" id="PTHR44591:SF20">
    <property type="entry name" value="PROTEIN PILH"/>
    <property type="match status" value="1"/>
</dbReference>
<comment type="caution">
    <text evidence="4">The sequence shown here is derived from an EMBL/GenBank/DDBJ whole genome shotgun (WGS) entry which is preliminary data.</text>
</comment>
<keyword evidence="5" id="KW-1185">Reference proteome</keyword>
<dbReference type="RefSeq" id="WP_135281042.1">
    <property type="nucleotide sequence ID" value="NZ_SRIO01000003.1"/>
</dbReference>
<dbReference type="AlphaFoldDB" id="A0A4Z0FDQ2"/>
<dbReference type="PANTHER" id="PTHR44591">
    <property type="entry name" value="STRESS RESPONSE REGULATOR PROTEIN 1"/>
    <property type="match status" value="1"/>
</dbReference>
<proteinExistence type="predicted"/>
<dbReference type="SMART" id="SM00448">
    <property type="entry name" value="REC"/>
    <property type="match status" value="1"/>
</dbReference>
<dbReference type="Gene3D" id="3.40.50.2300">
    <property type="match status" value="1"/>
</dbReference>
<evidence type="ECO:0000256" key="1">
    <source>
        <dbReference type="ARBA" id="ARBA00022553"/>
    </source>
</evidence>
<feature type="modified residue" description="4-aspartylphosphate" evidence="2">
    <location>
        <position position="52"/>
    </location>
</feature>